<dbReference type="PANTHER" id="PTHR24198:SF165">
    <property type="entry name" value="ANKYRIN REPEAT-CONTAINING PROTEIN-RELATED"/>
    <property type="match status" value="1"/>
</dbReference>
<dbReference type="Proteomes" id="UP001283341">
    <property type="component" value="Unassembled WGS sequence"/>
</dbReference>
<dbReference type="AlphaFoldDB" id="A0AAE0M3S2"/>
<proteinExistence type="predicted"/>
<dbReference type="PROSITE" id="PS50088">
    <property type="entry name" value="ANK_REPEAT"/>
    <property type="match status" value="3"/>
</dbReference>
<accession>A0AAE0M3S2</accession>
<keyword evidence="1" id="KW-0677">Repeat</keyword>
<feature type="repeat" description="ANK" evidence="3">
    <location>
        <begin position="112"/>
        <end position="144"/>
    </location>
</feature>
<feature type="repeat" description="ANK" evidence="3">
    <location>
        <begin position="145"/>
        <end position="178"/>
    </location>
</feature>
<dbReference type="SUPFAM" id="SSF48403">
    <property type="entry name" value="Ankyrin repeat"/>
    <property type="match status" value="1"/>
</dbReference>
<dbReference type="PROSITE" id="PS50297">
    <property type="entry name" value="ANK_REP_REGION"/>
    <property type="match status" value="2"/>
</dbReference>
<keyword evidence="2 3" id="KW-0040">ANK repeat</keyword>
<evidence type="ECO:0000256" key="2">
    <source>
        <dbReference type="ARBA" id="ARBA00023043"/>
    </source>
</evidence>
<reference evidence="4" key="1">
    <citation type="journal article" date="2023" name="Mol. Phylogenet. Evol.">
        <title>Genome-scale phylogeny and comparative genomics of the fungal order Sordariales.</title>
        <authorList>
            <person name="Hensen N."/>
            <person name="Bonometti L."/>
            <person name="Westerberg I."/>
            <person name="Brannstrom I.O."/>
            <person name="Guillou S."/>
            <person name="Cros-Aarteil S."/>
            <person name="Calhoun S."/>
            <person name="Haridas S."/>
            <person name="Kuo A."/>
            <person name="Mondo S."/>
            <person name="Pangilinan J."/>
            <person name="Riley R."/>
            <person name="LaButti K."/>
            <person name="Andreopoulos B."/>
            <person name="Lipzen A."/>
            <person name="Chen C."/>
            <person name="Yan M."/>
            <person name="Daum C."/>
            <person name="Ng V."/>
            <person name="Clum A."/>
            <person name="Steindorff A."/>
            <person name="Ohm R.A."/>
            <person name="Martin F."/>
            <person name="Silar P."/>
            <person name="Natvig D.O."/>
            <person name="Lalanne C."/>
            <person name="Gautier V."/>
            <person name="Ament-Velasquez S.L."/>
            <person name="Kruys A."/>
            <person name="Hutchinson M.I."/>
            <person name="Powell A.J."/>
            <person name="Barry K."/>
            <person name="Miller A.N."/>
            <person name="Grigoriev I.V."/>
            <person name="Debuchy R."/>
            <person name="Gladieux P."/>
            <person name="Hiltunen Thoren M."/>
            <person name="Johannesson H."/>
        </authorList>
    </citation>
    <scope>NUCLEOTIDE SEQUENCE</scope>
    <source>
        <strain evidence="4">CBS 118394</strain>
    </source>
</reference>
<dbReference type="InterPro" id="IPR036770">
    <property type="entry name" value="Ankyrin_rpt-contain_sf"/>
</dbReference>
<organism evidence="4 5">
    <name type="scientific">Apodospora peruviana</name>
    <dbReference type="NCBI Taxonomy" id="516989"/>
    <lineage>
        <taxon>Eukaryota</taxon>
        <taxon>Fungi</taxon>
        <taxon>Dikarya</taxon>
        <taxon>Ascomycota</taxon>
        <taxon>Pezizomycotina</taxon>
        <taxon>Sordariomycetes</taxon>
        <taxon>Sordariomycetidae</taxon>
        <taxon>Sordariales</taxon>
        <taxon>Lasiosphaeriaceae</taxon>
        <taxon>Apodospora</taxon>
    </lineage>
</organism>
<dbReference type="Pfam" id="PF12796">
    <property type="entry name" value="Ank_2"/>
    <property type="match status" value="1"/>
</dbReference>
<protein>
    <submittedName>
        <fullName evidence="4">Ankyrin repeat-containing domain protein</fullName>
    </submittedName>
</protein>
<dbReference type="PANTHER" id="PTHR24198">
    <property type="entry name" value="ANKYRIN REPEAT AND PROTEIN KINASE DOMAIN-CONTAINING PROTEIN"/>
    <property type="match status" value="1"/>
</dbReference>
<evidence type="ECO:0000256" key="3">
    <source>
        <dbReference type="PROSITE-ProRule" id="PRU00023"/>
    </source>
</evidence>
<evidence type="ECO:0000313" key="4">
    <source>
        <dbReference type="EMBL" id="KAK3316864.1"/>
    </source>
</evidence>
<evidence type="ECO:0000256" key="1">
    <source>
        <dbReference type="ARBA" id="ARBA00022737"/>
    </source>
</evidence>
<comment type="caution">
    <text evidence="4">The sequence shown here is derived from an EMBL/GenBank/DDBJ whole genome shotgun (WGS) entry which is preliminary data.</text>
</comment>
<gene>
    <name evidence="4" type="ORF">B0H66DRAFT_535095</name>
</gene>
<evidence type="ECO:0000313" key="5">
    <source>
        <dbReference type="Proteomes" id="UP001283341"/>
    </source>
</evidence>
<sequence length="209" mass="22897">MRVQFCHRQTISASFAFPCARLPKYHYRQSCHARHNNDNDGKEQQHLISLTENQILDAALQLLLISKGKRFLRERLCLPWPETAGAAAADASAARDPNLPLRDALSNLEGLDGHPLLAAVAGPGNTEIIAMLLDHGADPNATGFETQTPLHLAAEKNREDIALQLLAHNDMNANIADESGRTALHVAARLGYVGMIEFLLSRPDTNIQN</sequence>
<reference evidence="4" key="2">
    <citation type="submission" date="2023-06" db="EMBL/GenBank/DDBJ databases">
        <authorList>
            <consortium name="Lawrence Berkeley National Laboratory"/>
            <person name="Haridas S."/>
            <person name="Hensen N."/>
            <person name="Bonometti L."/>
            <person name="Westerberg I."/>
            <person name="Brannstrom I.O."/>
            <person name="Guillou S."/>
            <person name="Cros-Aarteil S."/>
            <person name="Calhoun S."/>
            <person name="Kuo A."/>
            <person name="Mondo S."/>
            <person name="Pangilinan J."/>
            <person name="Riley R."/>
            <person name="Labutti K."/>
            <person name="Andreopoulos B."/>
            <person name="Lipzen A."/>
            <person name="Chen C."/>
            <person name="Yanf M."/>
            <person name="Daum C."/>
            <person name="Ng V."/>
            <person name="Clum A."/>
            <person name="Steindorff A."/>
            <person name="Ohm R."/>
            <person name="Martin F."/>
            <person name="Silar P."/>
            <person name="Natvig D."/>
            <person name="Lalanne C."/>
            <person name="Gautier V."/>
            <person name="Ament-Velasquez S.L."/>
            <person name="Kruys A."/>
            <person name="Hutchinson M.I."/>
            <person name="Powell A.J."/>
            <person name="Barry K."/>
            <person name="Miller A.N."/>
            <person name="Grigoriev I.V."/>
            <person name="Debuchy R."/>
            <person name="Gladieux P."/>
            <person name="Thoren M.H."/>
            <person name="Johannesson H."/>
        </authorList>
    </citation>
    <scope>NUCLEOTIDE SEQUENCE</scope>
    <source>
        <strain evidence="4">CBS 118394</strain>
    </source>
</reference>
<dbReference type="SMART" id="SM00248">
    <property type="entry name" value="ANK"/>
    <property type="match status" value="3"/>
</dbReference>
<dbReference type="Gene3D" id="1.25.40.20">
    <property type="entry name" value="Ankyrin repeat-containing domain"/>
    <property type="match status" value="1"/>
</dbReference>
<dbReference type="InterPro" id="IPR002110">
    <property type="entry name" value="Ankyrin_rpt"/>
</dbReference>
<feature type="repeat" description="ANK" evidence="3">
    <location>
        <begin position="179"/>
        <end position="202"/>
    </location>
</feature>
<name>A0AAE0M3S2_9PEZI</name>
<dbReference type="EMBL" id="JAUEDM010000005">
    <property type="protein sequence ID" value="KAK3316864.1"/>
    <property type="molecule type" value="Genomic_DNA"/>
</dbReference>
<keyword evidence="5" id="KW-1185">Reference proteome</keyword>